<keyword evidence="9" id="KW-0238">DNA-binding</keyword>
<organism evidence="14 15">
    <name type="scientific">Megalodesulfovibrio gigas (strain ATCC 19364 / DSM 1382 / NCIMB 9332 / VKM B-1759)</name>
    <name type="common">Desulfovibrio gigas</name>
    <dbReference type="NCBI Taxonomy" id="1121448"/>
    <lineage>
        <taxon>Bacteria</taxon>
        <taxon>Pseudomonadati</taxon>
        <taxon>Thermodesulfobacteriota</taxon>
        <taxon>Desulfovibrionia</taxon>
        <taxon>Desulfovibrionales</taxon>
        <taxon>Desulfovibrionaceae</taxon>
        <taxon>Megalodesulfovibrio</taxon>
    </lineage>
</organism>
<comment type="subcellular location">
    <subcellularLocation>
        <location evidence="1">Cytoplasm</location>
    </subcellularLocation>
</comment>
<dbReference type="AlphaFoldDB" id="T2G9P2"/>
<dbReference type="RefSeq" id="WP_021759772.1">
    <property type="nucleotide sequence ID" value="NC_022444.1"/>
</dbReference>
<evidence type="ECO:0000256" key="2">
    <source>
        <dbReference type="ARBA" id="ARBA00010752"/>
    </source>
</evidence>
<dbReference type="GO" id="GO:0008408">
    <property type="term" value="F:3'-5' exonuclease activity"/>
    <property type="evidence" value="ECO:0007669"/>
    <property type="project" value="InterPro"/>
</dbReference>
<sequence length="396" mass="43945">MKIRCFKDDIIDGLQKAAGIIPSKTGAAYLRTIWIKADDAAVTIYATDTSLEFTGKYPAEVLAPGLAGVQGKAFVDLVRKLPAGPLQLSLDSEGKTLSIEQGSRRYKLPTNDAQWFQNYTPYPAEGSVPWAGDFLQELLDRVAFCISDEDSMEAIACLSLKKAPLKPGQSAEDPELVVEICGLNGHQFAMIRFRNDEIHSLIPDEGLLLHRKYVQELRKWLAADAFELAIEDRRLFCQSGDGSETFSMPIASYQYPDYYNFLARLAGENTSRLTVNRQDLAESLDRLSIFNTETNRCAFFHFADKGTLTLTAQGQDIGSATEQLDVTYQGDLKKIAFPTKGLLEVLAHFTSKELAFVLTGAEGPCGVTGVDDPEYTVIIMPMKIVEETYYSEEEVR</sequence>
<evidence type="ECO:0000259" key="13">
    <source>
        <dbReference type="Pfam" id="PF02768"/>
    </source>
</evidence>
<keyword evidence="5" id="KW-0808">Transferase</keyword>
<name>T2G9P2_MEGG1</name>
<evidence type="ECO:0000256" key="11">
    <source>
        <dbReference type="ARBA" id="ARBA00033276"/>
    </source>
</evidence>
<proteinExistence type="inferred from homology"/>
<gene>
    <name evidence="14" type="ORF">DGI_1138</name>
</gene>
<evidence type="ECO:0000256" key="6">
    <source>
        <dbReference type="ARBA" id="ARBA00022695"/>
    </source>
</evidence>
<keyword evidence="4" id="KW-0963">Cytoplasm</keyword>
<dbReference type="CDD" id="cd00140">
    <property type="entry name" value="beta_clamp"/>
    <property type="match status" value="1"/>
</dbReference>
<dbReference type="InterPro" id="IPR022635">
    <property type="entry name" value="DNA_polIII_beta_C"/>
</dbReference>
<evidence type="ECO:0000256" key="4">
    <source>
        <dbReference type="ARBA" id="ARBA00022490"/>
    </source>
</evidence>
<keyword evidence="15" id="KW-1185">Reference proteome</keyword>
<accession>T2G9P2</accession>
<keyword evidence="8" id="KW-0239">DNA-directed DNA polymerase</keyword>
<reference evidence="15" key="2">
    <citation type="submission" date="2013-07" db="EMBL/GenBank/DDBJ databases">
        <authorList>
            <person name="Morais-Silva F.O."/>
            <person name="Rezende A.M."/>
            <person name="Pimentel C."/>
            <person name="Resende D.M."/>
            <person name="Santos C.I."/>
            <person name="Clemente C."/>
            <person name="de Oliveira L.M."/>
            <person name="da Silva S.M."/>
            <person name="Costa D.A."/>
            <person name="Varela-Raposo A."/>
            <person name="Horacio E.C.A."/>
            <person name="Matos M."/>
            <person name="Flores O."/>
            <person name="Ruiz J.C."/>
            <person name="Rodrigues-Pousada C."/>
        </authorList>
    </citation>
    <scope>NUCLEOTIDE SEQUENCE [LARGE SCALE GENOMIC DNA]</scope>
    <source>
        <strain evidence="15">ATCC 19364 / DSM 1382 / NCIMB 9332 / VKM B-1759</strain>
    </source>
</reference>
<dbReference type="EMBL" id="CP006585">
    <property type="protein sequence ID" value="AGW13003.1"/>
    <property type="molecule type" value="Genomic_DNA"/>
</dbReference>
<dbReference type="STRING" id="1121448.DGI_1138"/>
<dbReference type="PANTHER" id="PTHR30478">
    <property type="entry name" value="DNA POLYMERASE III SUBUNIT BETA"/>
    <property type="match status" value="1"/>
</dbReference>
<dbReference type="GO" id="GO:0006271">
    <property type="term" value="P:DNA strand elongation involved in DNA replication"/>
    <property type="evidence" value="ECO:0007669"/>
    <property type="project" value="TreeGrafter"/>
</dbReference>
<comment type="similarity">
    <text evidence="2">Belongs to the beta sliding clamp family.</text>
</comment>
<evidence type="ECO:0000256" key="5">
    <source>
        <dbReference type="ARBA" id="ARBA00022679"/>
    </source>
</evidence>
<dbReference type="PANTHER" id="PTHR30478:SF0">
    <property type="entry name" value="BETA SLIDING CLAMP"/>
    <property type="match status" value="1"/>
</dbReference>
<evidence type="ECO:0000256" key="10">
    <source>
        <dbReference type="ARBA" id="ARBA00030988"/>
    </source>
</evidence>
<feature type="domain" description="DNA polymerase III beta sliding clamp C-terminal" evidence="13">
    <location>
        <begin position="268"/>
        <end position="382"/>
    </location>
</feature>
<reference evidence="14 15" key="1">
    <citation type="journal article" date="2013" name="J. Bacteriol.">
        <title>Roles of HynAB and Ech, the only two hydrogenases found in the model sulfate reducer Desulfovibrio gigas.</title>
        <authorList>
            <person name="Morais-Silva F.O."/>
            <person name="Santos C.I."/>
            <person name="Rodrigues R."/>
            <person name="Pereira I.A."/>
            <person name="Rodrigues-Pousada C."/>
        </authorList>
    </citation>
    <scope>NUCLEOTIDE SEQUENCE [LARGE SCALE GENOMIC DNA]</scope>
    <source>
        <strain evidence="15">ATCC 19364 / DSM 1382 / NCIMB 9332 / VKM B-1759</strain>
    </source>
</reference>
<dbReference type="InterPro" id="IPR046938">
    <property type="entry name" value="DNA_clamp_sf"/>
</dbReference>
<protein>
    <recommendedName>
        <fullName evidence="3">Beta sliding clamp</fullName>
    </recommendedName>
    <alternativeName>
        <fullName evidence="11">Beta-clamp processivity factor</fullName>
    </alternativeName>
    <alternativeName>
        <fullName evidence="10">DNA polymerase III beta sliding clamp subunit</fullName>
    </alternativeName>
</protein>
<dbReference type="eggNOG" id="COG0592">
    <property type="taxonomic scope" value="Bacteria"/>
</dbReference>
<evidence type="ECO:0000256" key="7">
    <source>
        <dbReference type="ARBA" id="ARBA00022705"/>
    </source>
</evidence>
<dbReference type="NCBIfam" id="TIGR00663">
    <property type="entry name" value="dnan"/>
    <property type="match status" value="1"/>
</dbReference>
<dbReference type="GO" id="GO:0003887">
    <property type="term" value="F:DNA-directed DNA polymerase activity"/>
    <property type="evidence" value="ECO:0007669"/>
    <property type="project" value="UniProtKB-KW"/>
</dbReference>
<dbReference type="GO" id="GO:0005737">
    <property type="term" value="C:cytoplasm"/>
    <property type="evidence" value="ECO:0007669"/>
    <property type="project" value="UniProtKB-SubCell"/>
</dbReference>
<evidence type="ECO:0000313" key="15">
    <source>
        <dbReference type="Proteomes" id="UP000016587"/>
    </source>
</evidence>
<evidence type="ECO:0000313" key="14">
    <source>
        <dbReference type="EMBL" id="AGW13003.1"/>
    </source>
</evidence>
<evidence type="ECO:0000256" key="9">
    <source>
        <dbReference type="ARBA" id="ARBA00023125"/>
    </source>
</evidence>
<dbReference type="Gene3D" id="3.70.10.10">
    <property type="match status" value="1"/>
</dbReference>
<dbReference type="OrthoDB" id="8421503at2"/>
<dbReference type="InterPro" id="IPR001001">
    <property type="entry name" value="DNA_polIII_beta"/>
</dbReference>
<dbReference type="GO" id="GO:0009360">
    <property type="term" value="C:DNA polymerase III complex"/>
    <property type="evidence" value="ECO:0007669"/>
    <property type="project" value="InterPro"/>
</dbReference>
<dbReference type="Proteomes" id="UP000016587">
    <property type="component" value="Chromosome"/>
</dbReference>
<feature type="domain" description="DNA polymerase III beta sliding clamp N-terminal" evidence="12">
    <location>
        <begin position="1"/>
        <end position="119"/>
    </location>
</feature>
<evidence type="ECO:0000256" key="8">
    <source>
        <dbReference type="ARBA" id="ARBA00022932"/>
    </source>
</evidence>
<dbReference type="KEGG" id="dgg:DGI_1138"/>
<dbReference type="Pfam" id="PF02768">
    <property type="entry name" value="DNA_pol3_beta_3"/>
    <property type="match status" value="1"/>
</dbReference>
<dbReference type="PATRIC" id="fig|1121448.10.peg.1137"/>
<dbReference type="SUPFAM" id="SSF55979">
    <property type="entry name" value="DNA clamp"/>
    <property type="match status" value="3"/>
</dbReference>
<dbReference type="Pfam" id="PF00712">
    <property type="entry name" value="DNA_pol3_beta"/>
    <property type="match status" value="1"/>
</dbReference>
<evidence type="ECO:0000259" key="12">
    <source>
        <dbReference type="Pfam" id="PF00712"/>
    </source>
</evidence>
<dbReference type="Gene3D" id="3.10.150.10">
    <property type="entry name" value="DNA Polymerase III, subunit A, domain 2"/>
    <property type="match status" value="1"/>
</dbReference>
<keyword evidence="7" id="KW-0235">DNA replication</keyword>
<keyword evidence="6" id="KW-0548">Nucleotidyltransferase</keyword>
<dbReference type="GO" id="GO:0003677">
    <property type="term" value="F:DNA binding"/>
    <property type="evidence" value="ECO:0007669"/>
    <property type="project" value="UniProtKB-KW"/>
</dbReference>
<evidence type="ECO:0000256" key="3">
    <source>
        <dbReference type="ARBA" id="ARBA00021035"/>
    </source>
</evidence>
<dbReference type="HOGENOM" id="CLU_038149_4_0_7"/>
<dbReference type="InterPro" id="IPR022634">
    <property type="entry name" value="DNA_polIII_beta_N"/>
</dbReference>
<dbReference type="SMART" id="SM00480">
    <property type="entry name" value="POL3Bc"/>
    <property type="match status" value="1"/>
</dbReference>
<evidence type="ECO:0000256" key="1">
    <source>
        <dbReference type="ARBA" id="ARBA00004496"/>
    </source>
</evidence>